<gene>
    <name evidence="1" type="ORF">LCGC14_1399510</name>
</gene>
<comment type="caution">
    <text evidence="1">The sequence shown here is derived from an EMBL/GenBank/DDBJ whole genome shotgun (WGS) entry which is preliminary data.</text>
</comment>
<protein>
    <submittedName>
        <fullName evidence="1">Uncharacterized protein</fullName>
    </submittedName>
</protein>
<dbReference type="EMBL" id="LAZR01009128">
    <property type="protein sequence ID" value="KKM74526.1"/>
    <property type="molecule type" value="Genomic_DNA"/>
</dbReference>
<sequence>MKQRAKVFIEFPEDMNVAMLKEQLNENNCKVEVQAVLLPLKGFEIPKEFLFEDEKEDYIHKSQDKRGKEK</sequence>
<name>A0A0F9KIF1_9ZZZZ</name>
<dbReference type="AlphaFoldDB" id="A0A0F9KIF1"/>
<accession>A0A0F9KIF1</accession>
<proteinExistence type="predicted"/>
<organism evidence="1">
    <name type="scientific">marine sediment metagenome</name>
    <dbReference type="NCBI Taxonomy" id="412755"/>
    <lineage>
        <taxon>unclassified sequences</taxon>
        <taxon>metagenomes</taxon>
        <taxon>ecological metagenomes</taxon>
    </lineage>
</organism>
<evidence type="ECO:0000313" key="1">
    <source>
        <dbReference type="EMBL" id="KKM74526.1"/>
    </source>
</evidence>
<reference evidence="1" key="1">
    <citation type="journal article" date="2015" name="Nature">
        <title>Complex archaea that bridge the gap between prokaryotes and eukaryotes.</title>
        <authorList>
            <person name="Spang A."/>
            <person name="Saw J.H."/>
            <person name="Jorgensen S.L."/>
            <person name="Zaremba-Niedzwiedzka K."/>
            <person name="Martijn J."/>
            <person name="Lind A.E."/>
            <person name="van Eijk R."/>
            <person name="Schleper C."/>
            <person name="Guy L."/>
            <person name="Ettema T.J."/>
        </authorList>
    </citation>
    <scope>NUCLEOTIDE SEQUENCE</scope>
</reference>